<evidence type="ECO:0000256" key="1">
    <source>
        <dbReference type="SAM" id="Phobius"/>
    </source>
</evidence>
<dbReference type="InterPro" id="IPR025187">
    <property type="entry name" value="DUF4112"/>
</dbReference>
<keyword evidence="1" id="KW-0812">Transmembrane</keyword>
<reference evidence="2 3" key="1">
    <citation type="submission" date="2019-03" db="EMBL/GenBank/DDBJ databases">
        <title>Genomic Encyclopedia of Type Strains, Phase IV (KMG-IV): sequencing the most valuable type-strain genomes for metagenomic binning, comparative biology and taxonomic classification.</title>
        <authorList>
            <person name="Goeker M."/>
        </authorList>
    </citation>
    <scope>NUCLEOTIDE SEQUENCE [LARGE SCALE GENOMIC DNA]</scope>
    <source>
        <strain evidence="2 3">DSM 26377</strain>
    </source>
</reference>
<comment type="caution">
    <text evidence="2">The sequence shown here is derived from an EMBL/GenBank/DDBJ whole genome shotgun (WGS) entry which is preliminary data.</text>
</comment>
<proteinExistence type="predicted"/>
<evidence type="ECO:0000313" key="3">
    <source>
        <dbReference type="Proteomes" id="UP000295341"/>
    </source>
</evidence>
<dbReference type="Pfam" id="PF13430">
    <property type="entry name" value="DUF4112"/>
    <property type="match status" value="1"/>
</dbReference>
<dbReference type="Proteomes" id="UP000295341">
    <property type="component" value="Unassembled WGS sequence"/>
</dbReference>
<sequence>MPEIPADAARARVTRARMEKLAWLLDGAVPVPGTKFRFGLDSIIGLIPGIGDAIGLLLGAAILYESVRVGVPRGTIAKMVGNSVADTLGGLVPVVGDLFDFAFKSNKRNAALLMSHLDTVDARPATVPARRGSRLLAILLVVVFFGAAIGVLWWATSRIIGYLSP</sequence>
<gene>
    <name evidence="2" type="ORF">DFR24_3144</name>
</gene>
<dbReference type="RefSeq" id="WP_133882294.1">
    <property type="nucleotide sequence ID" value="NZ_MWIN01000018.1"/>
</dbReference>
<dbReference type="PANTHER" id="PTHR35519">
    <property type="entry name" value="MEMBRANE PROTEINS"/>
    <property type="match status" value="1"/>
</dbReference>
<feature type="transmembrane region" description="Helical" evidence="1">
    <location>
        <begin position="43"/>
        <end position="64"/>
    </location>
</feature>
<evidence type="ECO:0000313" key="2">
    <source>
        <dbReference type="EMBL" id="TDU28769.1"/>
    </source>
</evidence>
<dbReference type="OrthoDB" id="513552at2"/>
<keyword evidence="1" id="KW-0472">Membrane</keyword>
<organism evidence="2 3">
    <name type="scientific">Panacagrimonas perspica</name>
    <dbReference type="NCBI Taxonomy" id="381431"/>
    <lineage>
        <taxon>Bacteria</taxon>
        <taxon>Pseudomonadati</taxon>
        <taxon>Pseudomonadota</taxon>
        <taxon>Gammaproteobacteria</taxon>
        <taxon>Nevskiales</taxon>
        <taxon>Nevskiaceae</taxon>
        <taxon>Panacagrimonas</taxon>
    </lineage>
</organism>
<dbReference type="AlphaFoldDB" id="A0A4S3K314"/>
<feature type="transmembrane region" description="Helical" evidence="1">
    <location>
        <begin position="135"/>
        <end position="155"/>
    </location>
</feature>
<accession>A0A4S3K314</accession>
<dbReference type="EMBL" id="SOBT01000009">
    <property type="protein sequence ID" value="TDU28769.1"/>
    <property type="molecule type" value="Genomic_DNA"/>
</dbReference>
<keyword evidence="3" id="KW-1185">Reference proteome</keyword>
<protein>
    <submittedName>
        <fullName evidence="2">Uncharacterized protein DUF4112</fullName>
    </submittedName>
</protein>
<name>A0A4S3K314_9GAMM</name>
<dbReference type="PANTHER" id="PTHR35519:SF2">
    <property type="entry name" value="PH DOMAIN PROTEIN"/>
    <property type="match status" value="1"/>
</dbReference>
<keyword evidence="1" id="KW-1133">Transmembrane helix</keyword>